<evidence type="ECO:0000256" key="1">
    <source>
        <dbReference type="SAM" id="Phobius"/>
    </source>
</evidence>
<feature type="transmembrane region" description="Helical" evidence="1">
    <location>
        <begin position="12"/>
        <end position="31"/>
    </location>
</feature>
<gene>
    <name evidence="2" type="ordered locus">NFA_15450</name>
</gene>
<keyword evidence="3" id="KW-1185">Reference proteome</keyword>
<dbReference type="RefSeq" id="WP_011208075.1">
    <property type="nucleotide sequence ID" value="NC_006361.1"/>
</dbReference>
<keyword evidence="1" id="KW-1133">Transmembrane helix</keyword>
<evidence type="ECO:0000313" key="3">
    <source>
        <dbReference type="Proteomes" id="UP000006820"/>
    </source>
</evidence>
<accession>Q5YZK1</accession>
<name>Q5YZK1_NOCFA</name>
<dbReference type="EMBL" id="AP006618">
    <property type="protein sequence ID" value="BAD56390.1"/>
    <property type="molecule type" value="Genomic_DNA"/>
</dbReference>
<evidence type="ECO:0000313" key="2">
    <source>
        <dbReference type="EMBL" id="BAD56390.1"/>
    </source>
</evidence>
<dbReference type="KEGG" id="nfa:NFA_15450"/>
<keyword evidence="1" id="KW-0812">Transmembrane</keyword>
<dbReference type="HOGENOM" id="CLU_2343879_0_0_11"/>
<proteinExistence type="predicted"/>
<dbReference type="Proteomes" id="UP000006820">
    <property type="component" value="Chromosome"/>
</dbReference>
<sequence length="97" mass="10542">MSELTALPWDSVGTVGLALIVMAMVVTGRLVPRSMLDKLTTDLAQQNEYLRKHIDAQQAVKSELATQNTELLSTAKLATALLQAVAPRESHVAQDQE</sequence>
<protein>
    <submittedName>
        <fullName evidence="2">Uncharacterized protein</fullName>
    </submittedName>
</protein>
<keyword evidence="1" id="KW-0472">Membrane</keyword>
<dbReference type="GeneID" id="61132341"/>
<dbReference type="STRING" id="247156.NFA_15450"/>
<reference evidence="2 3" key="1">
    <citation type="journal article" date="2004" name="Proc. Natl. Acad. Sci. U.S.A.">
        <title>The complete genomic sequence of Nocardia farcinica IFM 10152.</title>
        <authorList>
            <person name="Ishikawa J."/>
            <person name="Yamashita A."/>
            <person name="Mikami Y."/>
            <person name="Hoshino Y."/>
            <person name="Kurita H."/>
            <person name="Hotta K."/>
            <person name="Shiba T."/>
            <person name="Hattori M."/>
        </authorList>
    </citation>
    <scope>NUCLEOTIDE SEQUENCE [LARGE SCALE GENOMIC DNA]</scope>
    <source>
        <strain evidence="2 3">IFM 10152</strain>
    </source>
</reference>
<dbReference type="OrthoDB" id="3436785at2"/>
<organism evidence="2 3">
    <name type="scientific">Nocardia farcinica (strain IFM 10152)</name>
    <dbReference type="NCBI Taxonomy" id="247156"/>
    <lineage>
        <taxon>Bacteria</taxon>
        <taxon>Bacillati</taxon>
        <taxon>Actinomycetota</taxon>
        <taxon>Actinomycetes</taxon>
        <taxon>Mycobacteriales</taxon>
        <taxon>Nocardiaceae</taxon>
        <taxon>Nocardia</taxon>
    </lineage>
</organism>
<dbReference type="AlphaFoldDB" id="Q5YZK1"/>